<name>A0A4C1WQT4_EUMVA</name>
<comment type="caution">
    <text evidence="2">The sequence shown here is derived from an EMBL/GenBank/DDBJ whole genome shotgun (WGS) entry which is preliminary data.</text>
</comment>
<organism evidence="2 3">
    <name type="scientific">Eumeta variegata</name>
    <name type="common">Bagworm moth</name>
    <name type="synonym">Eumeta japonica</name>
    <dbReference type="NCBI Taxonomy" id="151549"/>
    <lineage>
        <taxon>Eukaryota</taxon>
        <taxon>Metazoa</taxon>
        <taxon>Ecdysozoa</taxon>
        <taxon>Arthropoda</taxon>
        <taxon>Hexapoda</taxon>
        <taxon>Insecta</taxon>
        <taxon>Pterygota</taxon>
        <taxon>Neoptera</taxon>
        <taxon>Endopterygota</taxon>
        <taxon>Lepidoptera</taxon>
        <taxon>Glossata</taxon>
        <taxon>Ditrysia</taxon>
        <taxon>Tineoidea</taxon>
        <taxon>Psychidae</taxon>
        <taxon>Oiketicinae</taxon>
        <taxon>Eumeta</taxon>
    </lineage>
</organism>
<protein>
    <submittedName>
        <fullName evidence="2">Uncharacterized protein</fullName>
    </submittedName>
</protein>
<reference evidence="2 3" key="1">
    <citation type="journal article" date="2019" name="Commun. Biol.">
        <title>The bagworm genome reveals a unique fibroin gene that provides high tensile strength.</title>
        <authorList>
            <person name="Kono N."/>
            <person name="Nakamura H."/>
            <person name="Ohtoshi R."/>
            <person name="Tomita M."/>
            <person name="Numata K."/>
            <person name="Arakawa K."/>
        </authorList>
    </citation>
    <scope>NUCLEOTIDE SEQUENCE [LARGE SCALE GENOMIC DNA]</scope>
</reference>
<dbReference type="EMBL" id="BGZK01000635">
    <property type="protein sequence ID" value="GBP53856.1"/>
    <property type="molecule type" value="Genomic_DNA"/>
</dbReference>
<sequence length="68" mass="7138">MDIGGAAPPGTTQKLVGSTDEITHDHNPETGNALVAPLVLRMFMASGDQLLPDGSPARLPLLNKKTLF</sequence>
<feature type="region of interest" description="Disordered" evidence="1">
    <location>
        <begin position="1"/>
        <end position="30"/>
    </location>
</feature>
<gene>
    <name evidence="2" type="ORF">EVAR_96763_1</name>
</gene>
<proteinExistence type="predicted"/>
<evidence type="ECO:0000313" key="2">
    <source>
        <dbReference type="EMBL" id="GBP53856.1"/>
    </source>
</evidence>
<evidence type="ECO:0000256" key="1">
    <source>
        <dbReference type="SAM" id="MobiDB-lite"/>
    </source>
</evidence>
<dbReference type="AlphaFoldDB" id="A0A4C1WQT4"/>
<accession>A0A4C1WQT4</accession>
<evidence type="ECO:0000313" key="3">
    <source>
        <dbReference type="Proteomes" id="UP000299102"/>
    </source>
</evidence>
<keyword evidence="3" id="KW-1185">Reference proteome</keyword>
<dbReference type="Proteomes" id="UP000299102">
    <property type="component" value="Unassembled WGS sequence"/>
</dbReference>